<keyword evidence="2" id="KW-0812">Transmembrane</keyword>
<feature type="region of interest" description="Disordered" evidence="1">
    <location>
        <begin position="1179"/>
        <end position="1205"/>
    </location>
</feature>
<keyword evidence="4" id="KW-1185">Reference proteome</keyword>
<feature type="transmembrane region" description="Helical" evidence="2">
    <location>
        <begin position="381"/>
        <end position="405"/>
    </location>
</feature>
<dbReference type="KEGG" id="xyk:GT347_01160"/>
<keyword evidence="2" id="KW-1133">Transmembrane helix</keyword>
<feature type="transmembrane region" description="Helical" evidence="2">
    <location>
        <begin position="204"/>
        <end position="225"/>
    </location>
</feature>
<proteinExistence type="predicted"/>
<dbReference type="Gene3D" id="3.40.1090.10">
    <property type="entry name" value="Cytosolic phospholipase A2 catalytic domain"/>
    <property type="match status" value="1"/>
</dbReference>
<gene>
    <name evidence="3" type="ORF">GT347_01160</name>
</gene>
<evidence type="ECO:0000313" key="4">
    <source>
        <dbReference type="Proteomes" id="UP000464787"/>
    </source>
</evidence>
<dbReference type="PANTHER" id="PTHR10728">
    <property type="entry name" value="CYTOSOLIC PHOSPHOLIPASE A2"/>
    <property type="match status" value="1"/>
</dbReference>
<protein>
    <recommendedName>
        <fullName evidence="5">Patatin-like phospholipase</fullName>
    </recommendedName>
</protein>
<organism evidence="3 4">
    <name type="scientific">Xylophilus rhododendri</name>
    <dbReference type="NCBI Taxonomy" id="2697032"/>
    <lineage>
        <taxon>Bacteria</taxon>
        <taxon>Pseudomonadati</taxon>
        <taxon>Pseudomonadota</taxon>
        <taxon>Betaproteobacteria</taxon>
        <taxon>Burkholderiales</taxon>
        <taxon>Xylophilus</taxon>
    </lineage>
</organism>
<name>A0A857IYR9_9BURK</name>
<feature type="transmembrane region" description="Helical" evidence="2">
    <location>
        <begin position="350"/>
        <end position="369"/>
    </location>
</feature>
<feature type="transmembrane region" description="Helical" evidence="2">
    <location>
        <begin position="146"/>
        <end position="167"/>
    </location>
</feature>
<feature type="transmembrane region" description="Helical" evidence="2">
    <location>
        <begin position="318"/>
        <end position="338"/>
    </location>
</feature>
<dbReference type="SUPFAM" id="SSF52151">
    <property type="entry name" value="FabD/lysophospholipase-like"/>
    <property type="match status" value="2"/>
</dbReference>
<evidence type="ECO:0000256" key="1">
    <source>
        <dbReference type="SAM" id="MobiDB-lite"/>
    </source>
</evidence>
<evidence type="ECO:0008006" key="5">
    <source>
        <dbReference type="Google" id="ProtNLM"/>
    </source>
</evidence>
<dbReference type="RefSeq" id="WP_160550238.1">
    <property type="nucleotide sequence ID" value="NZ_CP047650.1"/>
</dbReference>
<accession>A0A857IYR9</accession>
<dbReference type="GO" id="GO:0004623">
    <property type="term" value="F:phospholipase A2 activity"/>
    <property type="evidence" value="ECO:0007669"/>
    <property type="project" value="TreeGrafter"/>
</dbReference>
<dbReference type="PANTHER" id="PTHR10728:SF40">
    <property type="entry name" value="PATATIN FAMILY PROTEIN"/>
    <property type="match status" value="1"/>
</dbReference>
<feature type="transmembrane region" description="Helical" evidence="2">
    <location>
        <begin position="276"/>
        <end position="297"/>
    </location>
</feature>
<dbReference type="GO" id="GO:0005829">
    <property type="term" value="C:cytosol"/>
    <property type="evidence" value="ECO:0007669"/>
    <property type="project" value="TreeGrafter"/>
</dbReference>
<evidence type="ECO:0000256" key="2">
    <source>
        <dbReference type="SAM" id="Phobius"/>
    </source>
</evidence>
<dbReference type="InterPro" id="IPR016035">
    <property type="entry name" value="Acyl_Trfase/lysoPLipase"/>
</dbReference>
<dbReference type="Proteomes" id="UP000464787">
    <property type="component" value="Chromosome"/>
</dbReference>
<keyword evidence="2" id="KW-0472">Membrane</keyword>
<feature type="transmembrane region" description="Helical" evidence="2">
    <location>
        <begin position="425"/>
        <end position="446"/>
    </location>
</feature>
<reference evidence="3 4" key="1">
    <citation type="submission" date="2020-01" db="EMBL/GenBank/DDBJ databases">
        <title>Genome sequencing of strain KACC 21265.</title>
        <authorList>
            <person name="Heo J."/>
            <person name="Kim S.-J."/>
            <person name="Kim J.-S."/>
            <person name="Hong S.-B."/>
            <person name="Kwon S.-W."/>
        </authorList>
    </citation>
    <scope>NUCLEOTIDE SEQUENCE [LARGE SCALE GENOMIC DNA]</scope>
    <source>
        <strain evidence="3 4">KACC 21265</strain>
    </source>
</reference>
<evidence type="ECO:0000313" key="3">
    <source>
        <dbReference type="EMBL" id="QHI96720.1"/>
    </source>
</evidence>
<dbReference type="EMBL" id="CP047650">
    <property type="protein sequence ID" value="QHI96720.1"/>
    <property type="molecule type" value="Genomic_DNA"/>
</dbReference>
<sequence length="1354" mass="144375">MPEEHGPESSNSLSDMQRLCEQRRQQLADGGAHLAGQPTWGLALSGGGIRSATFCFGLLKALAQKGIFHRFDLLSTVSGGGYIGSTIGKLFQTAVPGPGAAGQVEQALAEADKKWFSFWLRANGRYLIPNGATDLFFAAANFGRNLLGIHIEIALLGILAGCLLALFDTAVWQCADGIYAGRSCFLSPLMPASSLPGLSRWPTLWLLLIPLGWLAGVVAVGYWALPAQGQRMKPWRWLEAAAAAALAWLLASNLQARAGAAAALPGESDKLGLSTLTLWLVLAVLSWSVLGTLLAWAMAMSARPADMLRNRLTGWLAWLLKWGIVVAAVGLMDVLAWVMARAGFEDHGVVGGGLALAVVAARALLPRLADLPKGLTPGIRLSFMAVINLVGLAVLVALLVFWISVVHRNASTAMFQRMPQGLTFAASWKWLAVFFLPPALIVGFSWRNREFLNRSSLFSFYRARLIRSYLGAGNVRRFQKGVASPLEGYPRDLAPDAVNVAVQQVEQGDDEAMSRYEPHRAGGPVHLLNVCVNQTRDPRGGLFNQDRKGLPMTVGPRGQVRVGQERWREVDAAGSMTLGSWMAISGAAVAPGLGASTRSGLSALLMLGGVRLGYWWDSCCVARGPGQARPRAVGKYGQLLAELQGRFDGVERRDWYLSDGGHFENTGAYALLREECGLIVVADCGADPRYSFGDLENLVRKARIDLQTEIRFLKPNASAASGSFALEHWSEDAAAVQKGLGQGEIKRMLHSFGSLNDLVSEQSHACLALAQVRYGISGTVGWMVVVKPNICEGLPVDLVNFKADKPLFPQEPTTDQFFSESQWESYFQLGNSLGRQLDGRFLANIGVFARAFFEEDDGTVTALDARGQPQRAAAPKRLPSRIAATGAVTASVGLGAILTLAATAWQATSAYLDKQERASTIDAAVLKEVSDLYASPAKLAASPASPAAAATDDPGAVVLATALLRIDESVCKPANRAAFQASNLVQLALASAKERCASTGLLHPSCKVLVTGDGRPSCVDADDPHRKGNCQPQYWIRSFDPQASALDNCVPVPGVAAGVASTGWAYWFSLDFLGMAWPPGLLAVLDDAAHLRLAGLEWWPDLRSALVNDKVASTAHFGGAGRAPGLVPAPPPSGATAEAPAATRVCGGKTIYIQIFGPELRGVIDTLYRKPLTDGGARVPAAEDVLDSARRNRSQPPRMPSRPTAIYHDRDSMACAASFQGLGDRADWDVRALPESLAATPGVVEIWLPAASGATAENLQSSEGLPGRPFCYQEFDPAAAGPRYGVHCHATAARCEKARGPNPKTRQSACVAIDSTAMGSLAPVDRGWAGSWYRRQATAFGAPFPPLPQPPSGN</sequence>
<dbReference type="GO" id="GO:0046475">
    <property type="term" value="P:glycerophospholipid catabolic process"/>
    <property type="evidence" value="ECO:0007669"/>
    <property type="project" value="TreeGrafter"/>
</dbReference>